<proteinExistence type="predicted"/>
<evidence type="ECO:0000256" key="3">
    <source>
        <dbReference type="SAM" id="MobiDB-lite"/>
    </source>
</evidence>
<name>A0A168C7M1_9EURO</name>
<evidence type="ECO:0000313" key="6">
    <source>
        <dbReference type="Proteomes" id="UP000242877"/>
    </source>
</evidence>
<comment type="caution">
    <text evidence="5">The sequence shown here is derived from an EMBL/GenBank/DDBJ whole genome shotgun (WGS) entry which is preliminary data.</text>
</comment>
<protein>
    <submittedName>
        <fullName evidence="5">Chloramphenicol acetyltransferase-like domain protein</fullName>
    </submittedName>
</protein>
<keyword evidence="6" id="KW-1185">Reference proteome</keyword>
<gene>
    <name evidence="5" type="ORF">AAP_01021</name>
</gene>
<feature type="domain" description="Trichothecene 3-O-acetyltransferase-like N-terminal" evidence="4">
    <location>
        <begin position="135"/>
        <end position="287"/>
    </location>
</feature>
<sequence length="578" mass="64818">MTDRYPPCIEPTVINGLKILSSSASSLTCYRGHPRDSFQILEWDIDRDNMLSRSMTRAATGGSAIAILRPLNFLATALPRLKPPQLHCRSRTHWQHVRPFSAGHSSAKETIRKCPMTSSGLPKLTLLEKIAPPAYVRIIYPFALPENYDINEISHVIRTAHAATNRRIPHMASIVGPTMEDGVLTPELQHRQEGDPEDLVINDLRSPGAFPMTFKELQERHFPIDTLDPEKLCKYNNIWFPPTERHPASFVQANLIQGGMLLLWKFNHIAMDGTSLAIWMQVFAEECRRVQGIPISEPIQLEEMYGSRELVMKGSSEGSSHIEDSPSFQLWPSSKPPPSQILEPDWSVAVYYLSKSSQKALKALASPLNATLKTEQSWISTNDAIAALMWRVSIQVQGLPTSTEEQSEICFAVDGRRKLDMEIHATEMGCFLQPASALAPLGKVYDESLTLADLALLVRQAVTSALYKTSLQNLLAAAQKLRDEGQKYSMVYSALPKIPKSGVMLTSWSEWNVRDYDWGPLLGKIQGVRVPNTGYLNGTHIVFPRLPDGGVELFFCLPKDQIKALEKNDLLKRYAHRR</sequence>
<dbReference type="GO" id="GO:0016746">
    <property type="term" value="F:acyltransferase activity"/>
    <property type="evidence" value="ECO:0007669"/>
    <property type="project" value="UniProtKB-KW"/>
</dbReference>
<feature type="region of interest" description="Disordered" evidence="3">
    <location>
        <begin position="316"/>
        <end position="336"/>
    </location>
</feature>
<accession>A0A168C7M1</accession>
<keyword evidence="2" id="KW-0012">Acyltransferase</keyword>
<dbReference type="InterPro" id="IPR051283">
    <property type="entry name" value="Sec_Metabolite_Acyltrans"/>
</dbReference>
<evidence type="ECO:0000256" key="2">
    <source>
        <dbReference type="ARBA" id="ARBA00023315"/>
    </source>
</evidence>
<dbReference type="VEuPathDB" id="FungiDB:AAP_01021"/>
<dbReference type="Proteomes" id="UP000242877">
    <property type="component" value="Unassembled WGS sequence"/>
</dbReference>
<dbReference type="Pfam" id="PF22664">
    <property type="entry name" value="TRI-like_N"/>
    <property type="match status" value="1"/>
</dbReference>
<dbReference type="PANTHER" id="PTHR31896:SF64">
    <property type="entry name" value="TRICHOTHECENE 3-O-ACETYLTRANSFERASE"/>
    <property type="match status" value="1"/>
</dbReference>
<keyword evidence="1 5" id="KW-0808">Transferase</keyword>
<evidence type="ECO:0000259" key="4">
    <source>
        <dbReference type="Pfam" id="PF22664"/>
    </source>
</evidence>
<dbReference type="InterPro" id="IPR054710">
    <property type="entry name" value="Tri101-like_N"/>
</dbReference>
<dbReference type="InterPro" id="IPR023213">
    <property type="entry name" value="CAT-like_dom_sf"/>
</dbReference>
<evidence type="ECO:0000313" key="5">
    <source>
        <dbReference type="EMBL" id="KZZ96248.1"/>
    </source>
</evidence>
<dbReference type="EMBL" id="AZGZ01000003">
    <property type="protein sequence ID" value="KZZ96248.1"/>
    <property type="molecule type" value="Genomic_DNA"/>
</dbReference>
<dbReference type="OrthoDB" id="4196197at2759"/>
<dbReference type="AlphaFoldDB" id="A0A168C7M1"/>
<reference evidence="5 6" key="1">
    <citation type="journal article" date="2016" name="Genome Biol. Evol.">
        <title>Divergent and convergent evolution of fungal pathogenicity.</title>
        <authorList>
            <person name="Shang Y."/>
            <person name="Xiao G."/>
            <person name="Zheng P."/>
            <person name="Cen K."/>
            <person name="Zhan S."/>
            <person name="Wang C."/>
        </authorList>
    </citation>
    <scope>NUCLEOTIDE SEQUENCE [LARGE SCALE GENOMIC DNA]</scope>
    <source>
        <strain evidence="5 6">ARSEF 7405</strain>
    </source>
</reference>
<dbReference type="PANTHER" id="PTHR31896">
    <property type="entry name" value="FAMILY REGULATORY PROTEIN, PUTATIVE (AFU_ORTHOLOGUE AFUA_3G14730)-RELATED"/>
    <property type="match status" value="1"/>
</dbReference>
<evidence type="ECO:0000256" key="1">
    <source>
        <dbReference type="ARBA" id="ARBA00022679"/>
    </source>
</evidence>
<dbReference type="Gene3D" id="3.30.559.10">
    <property type="entry name" value="Chloramphenicol acetyltransferase-like domain"/>
    <property type="match status" value="2"/>
</dbReference>
<organism evidence="5 6">
    <name type="scientific">Ascosphaera apis ARSEF 7405</name>
    <dbReference type="NCBI Taxonomy" id="392613"/>
    <lineage>
        <taxon>Eukaryota</taxon>
        <taxon>Fungi</taxon>
        <taxon>Dikarya</taxon>
        <taxon>Ascomycota</taxon>
        <taxon>Pezizomycotina</taxon>
        <taxon>Eurotiomycetes</taxon>
        <taxon>Eurotiomycetidae</taxon>
        <taxon>Onygenales</taxon>
        <taxon>Ascosphaeraceae</taxon>
        <taxon>Ascosphaera</taxon>
    </lineage>
</organism>